<dbReference type="CDD" id="cd11572">
    <property type="entry name" value="RlmI_M_like"/>
    <property type="match status" value="1"/>
</dbReference>
<proteinExistence type="inferred from homology"/>
<dbReference type="EMBL" id="BMXG01000002">
    <property type="protein sequence ID" value="GHB92332.1"/>
    <property type="molecule type" value="Genomic_DNA"/>
</dbReference>
<dbReference type="AlphaFoldDB" id="A0A8J3DD78"/>
<keyword evidence="10" id="KW-1185">Reference proteome</keyword>
<dbReference type="Proteomes" id="UP000642829">
    <property type="component" value="Unassembled WGS sequence"/>
</dbReference>
<dbReference type="InterPro" id="IPR041532">
    <property type="entry name" value="RlmI-like_PUA"/>
</dbReference>
<feature type="domain" description="RlmI-like PUA" evidence="8">
    <location>
        <begin position="5"/>
        <end position="68"/>
    </location>
</feature>
<organism evidence="9 10">
    <name type="scientific">Cerasicoccus arenae</name>
    <dbReference type="NCBI Taxonomy" id="424488"/>
    <lineage>
        <taxon>Bacteria</taxon>
        <taxon>Pseudomonadati</taxon>
        <taxon>Verrucomicrobiota</taxon>
        <taxon>Opitutia</taxon>
        <taxon>Puniceicoccales</taxon>
        <taxon>Cerasicoccaceae</taxon>
        <taxon>Cerasicoccus</taxon>
    </lineage>
</organism>
<reference evidence="9" key="1">
    <citation type="journal article" date="2014" name="Int. J. Syst. Evol. Microbiol.">
        <title>Complete genome sequence of Corynebacterium casei LMG S-19264T (=DSM 44701T), isolated from a smear-ripened cheese.</title>
        <authorList>
            <consortium name="US DOE Joint Genome Institute (JGI-PGF)"/>
            <person name="Walter F."/>
            <person name="Albersmeier A."/>
            <person name="Kalinowski J."/>
            <person name="Ruckert C."/>
        </authorList>
    </citation>
    <scope>NUCLEOTIDE SEQUENCE</scope>
    <source>
        <strain evidence="9">KCTC 12870</strain>
    </source>
</reference>
<protein>
    <recommendedName>
        <fullName evidence="11">Class I SAM-dependent rRNA methyltransferase</fullName>
    </recommendedName>
</protein>
<dbReference type="GO" id="GO:0008168">
    <property type="term" value="F:methyltransferase activity"/>
    <property type="evidence" value="ECO:0007669"/>
    <property type="project" value="UniProtKB-KW"/>
</dbReference>
<dbReference type="CDD" id="cd21153">
    <property type="entry name" value="PUA_RlmI"/>
    <property type="match status" value="1"/>
</dbReference>
<gene>
    <name evidence="9" type="ORF">GCM10007047_04270</name>
</gene>
<evidence type="ECO:0000256" key="6">
    <source>
        <dbReference type="ARBA" id="ARBA00038091"/>
    </source>
</evidence>
<keyword evidence="3" id="KW-0489">Methyltransferase</keyword>
<keyword evidence="4" id="KW-0808">Transferase</keyword>
<name>A0A8J3DD78_9BACT</name>
<dbReference type="InterPro" id="IPR036974">
    <property type="entry name" value="PUA_sf"/>
</dbReference>
<evidence type="ECO:0000256" key="2">
    <source>
        <dbReference type="ARBA" id="ARBA00022490"/>
    </source>
</evidence>
<dbReference type="SUPFAM" id="SSF88697">
    <property type="entry name" value="PUA domain-like"/>
    <property type="match status" value="1"/>
</dbReference>
<dbReference type="Gene3D" id="3.30.750.80">
    <property type="entry name" value="RNA methyltransferase domain (HRMD) like"/>
    <property type="match status" value="1"/>
</dbReference>
<dbReference type="GO" id="GO:0032259">
    <property type="term" value="P:methylation"/>
    <property type="evidence" value="ECO:0007669"/>
    <property type="project" value="UniProtKB-KW"/>
</dbReference>
<evidence type="ECO:0000256" key="5">
    <source>
        <dbReference type="ARBA" id="ARBA00022691"/>
    </source>
</evidence>
<reference evidence="9" key="2">
    <citation type="submission" date="2020-09" db="EMBL/GenBank/DDBJ databases">
        <authorList>
            <person name="Sun Q."/>
            <person name="Kim S."/>
        </authorList>
    </citation>
    <scope>NUCLEOTIDE SEQUENCE</scope>
    <source>
        <strain evidence="9">KCTC 12870</strain>
    </source>
</reference>
<dbReference type="SUPFAM" id="SSF53335">
    <property type="entry name" value="S-adenosyl-L-methionine-dependent methyltransferases"/>
    <property type="match status" value="1"/>
</dbReference>
<evidence type="ECO:0000256" key="1">
    <source>
        <dbReference type="ARBA" id="ARBA00004496"/>
    </source>
</evidence>
<feature type="domain" description="S-adenosylmethionine-dependent methyltransferase" evidence="7">
    <location>
        <begin position="168"/>
        <end position="337"/>
    </location>
</feature>
<dbReference type="RefSeq" id="WP_189511392.1">
    <property type="nucleotide sequence ID" value="NZ_BMXG01000002.1"/>
</dbReference>
<evidence type="ECO:0000259" key="8">
    <source>
        <dbReference type="Pfam" id="PF17785"/>
    </source>
</evidence>
<evidence type="ECO:0000313" key="10">
    <source>
        <dbReference type="Proteomes" id="UP000642829"/>
    </source>
</evidence>
<dbReference type="GO" id="GO:0005737">
    <property type="term" value="C:cytoplasm"/>
    <property type="evidence" value="ECO:0007669"/>
    <property type="project" value="UniProtKB-SubCell"/>
</dbReference>
<dbReference type="GO" id="GO:0003723">
    <property type="term" value="F:RNA binding"/>
    <property type="evidence" value="ECO:0007669"/>
    <property type="project" value="InterPro"/>
</dbReference>
<evidence type="ECO:0000313" key="9">
    <source>
        <dbReference type="EMBL" id="GHB92332.1"/>
    </source>
</evidence>
<dbReference type="CDD" id="cd02440">
    <property type="entry name" value="AdoMet_MTases"/>
    <property type="match status" value="1"/>
</dbReference>
<evidence type="ECO:0000256" key="4">
    <source>
        <dbReference type="ARBA" id="ARBA00022679"/>
    </source>
</evidence>
<comment type="subcellular location">
    <subcellularLocation>
        <location evidence="1">Cytoplasm</location>
    </subcellularLocation>
</comment>
<dbReference type="Pfam" id="PF10672">
    <property type="entry name" value="Methyltrans_SAM"/>
    <property type="match status" value="1"/>
</dbReference>
<dbReference type="PANTHER" id="PTHR42873:SF1">
    <property type="entry name" value="S-ADENOSYLMETHIONINE-DEPENDENT METHYLTRANSFERASE DOMAIN-CONTAINING PROTEIN"/>
    <property type="match status" value="1"/>
</dbReference>
<accession>A0A8J3DD78</accession>
<dbReference type="InterPro" id="IPR029063">
    <property type="entry name" value="SAM-dependent_MTases_sf"/>
</dbReference>
<dbReference type="InterPro" id="IPR015947">
    <property type="entry name" value="PUA-like_sf"/>
</dbReference>
<evidence type="ECO:0008006" key="11">
    <source>
        <dbReference type="Google" id="ProtNLM"/>
    </source>
</evidence>
<evidence type="ECO:0000259" key="7">
    <source>
        <dbReference type="Pfam" id="PF10672"/>
    </source>
</evidence>
<dbReference type="Pfam" id="PF17785">
    <property type="entry name" value="PUA_3"/>
    <property type="match status" value="1"/>
</dbReference>
<comment type="similarity">
    <text evidence="6">Belongs to the methyltransferase superfamily. RlmI family.</text>
</comment>
<dbReference type="InterPro" id="IPR019614">
    <property type="entry name" value="SAM-dep_methyl-trfase"/>
</dbReference>
<evidence type="ECO:0000256" key="3">
    <source>
        <dbReference type="ARBA" id="ARBA00022603"/>
    </source>
</evidence>
<dbReference type="Gene3D" id="2.30.130.10">
    <property type="entry name" value="PUA domain"/>
    <property type="match status" value="1"/>
</dbReference>
<dbReference type="PANTHER" id="PTHR42873">
    <property type="entry name" value="RIBOSOMAL RNA LARGE SUBUNIT METHYLTRANSFERASE"/>
    <property type="match status" value="1"/>
</dbReference>
<keyword evidence="5" id="KW-0949">S-adenosyl-L-methionine</keyword>
<keyword evidence="2" id="KW-0963">Cytoplasm</keyword>
<sequence>MLPALQLKPGTGPRSLQGHPWAYASDVRELLPAKINGQAVELKDTRGRSLGAGLYNGQSQIVWRRFSREAKPFDHAFISHAIPAAIARREPRAFRRLVWSEADALPGLVIDQFDDVLVVQLLTLGMDARREDIESVLEECLSPREIIYRNDAPTRQHEGLIMKVSSRSGESFPAQWFTIDGVEYFLDLYEGQKTGFYLDQRSEHLRVAAMAQGRRVLDAFCNQGAFGLQCARAGAASVLAVDISQDCVKATKTNAGRNHLTVEAHQANMFDWFTENRKETFDLIILDPPSFARNKRAVDGALRGYKELNLRALRLLAPGGVLATYSCSQNVTLADFMAVAQHAASDARRDVRLIEITGQPVDHPALLNMPESYYLKGMILEAR</sequence>
<dbReference type="Gene3D" id="3.40.50.150">
    <property type="entry name" value="Vaccinia Virus protein VP39"/>
    <property type="match status" value="1"/>
</dbReference>
<comment type="caution">
    <text evidence="9">The sequence shown here is derived from an EMBL/GenBank/DDBJ whole genome shotgun (WGS) entry which is preliminary data.</text>
</comment>